<keyword evidence="5" id="KW-1185">Reference proteome</keyword>
<evidence type="ECO:0000313" key="5">
    <source>
        <dbReference type="Proteomes" id="UP000824120"/>
    </source>
</evidence>
<feature type="signal peptide" evidence="3">
    <location>
        <begin position="1"/>
        <end position="25"/>
    </location>
</feature>
<dbReference type="SUPFAM" id="SSF47699">
    <property type="entry name" value="Bifunctional inhibitor/lipid-transfer protein/seed storage 2S albumin"/>
    <property type="match status" value="1"/>
</dbReference>
<dbReference type="AlphaFoldDB" id="A0A9J5ZQM3"/>
<keyword evidence="2" id="KW-0446">Lipid-binding</keyword>
<protein>
    <recommendedName>
        <fullName evidence="6">Bifunctional inhibitor/plant lipid transfer protein/seed storage helical domain-containing protein</fullName>
    </recommendedName>
</protein>
<dbReference type="PANTHER" id="PTHR33214:SF62">
    <property type="entry name" value="BIFUNCTIONAL INHIBITOR_PLANT LIPID TRANSFER PROTEIN_SEED STORAGE HELICAL DOMAIN-CONTAINING PROTEIN"/>
    <property type="match status" value="1"/>
</dbReference>
<evidence type="ECO:0000256" key="3">
    <source>
        <dbReference type="SAM" id="SignalP"/>
    </source>
</evidence>
<dbReference type="Proteomes" id="UP000824120">
    <property type="component" value="Chromosome 3"/>
</dbReference>
<dbReference type="Gene3D" id="1.10.110.10">
    <property type="entry name" value="Plant lipid-transfer and hydrophobic proteins"/>
    <property type="match status" value="1"/>
</dbReference>
<accession>A0A9J5ZQM3</accession>
<comment type="caution">
    <text evidence="4">The sequence shown here is derived from an EMBL/GenBank/DDBJ whole genome shotgun (WGS) entry which is preliminary data.</text>
</comment>
<keyword evidence="3" id="KW-0732">Signal</keyword>
<dbReference type="PANTHER" id="PTHR33214">
    <property type="entry name" value="BIFUNCTIONAL INHIBITOR/LIPID-TRANSFER PROTEIN/SEED STORAGE 2S ALBUMIN SUPERFAMILY PROTEIN"/>
    <property type="match status" value="1"/>
</dbReference>
<feature type="chain" id="PRO_5039913133" description="Bifunctional inhibitor/plant lipid transfer protein/seed storage helical domain-containing protein" evidence="3">
    <location>
        <begin position="26"/>
        <end position="104"/>
    </location>
</feature>
<evidence type="ECO:0000256" key="1">
    <source>
        <dbReference type="ARBA" id="ARBA00022448"/>
    </source>
</evidence>
<reference evidence="4 5" key="1">
    <citation type="submission" date="2020-09" db="EMBL/GenBank/DDBJ databases">
        <title>De no assembly of potato wild relative species, Solanum commersonii.</title>
        <authorList>
            <person name="Cho K."/>
        </authorList>
    </citation>
    <scope>NUCLEOTIDE SEQUENCE [LARGE SCALE GENOMIC DNA]</scope>
    <source>
        <strain evidence="4">LZ3.2</strain>
        <tissue evidence="4">Leaf</tissue>
    </source>
</reference>
<dbReference type="EMBL" id="JACXVP010000003">
    <property type="protein sequence ID" value="KAG5614403.1"/>
    <property type="molecule type" value="Genomic_DNA"/>
</dbReference>
<evidence type="ECO:0000256" key="2">
    <source>
        <dbReference type="ARBA" id="ARBA00023121"/>
    </source>
</evidence>
<organism evidence="4 5">
    <name type="scientific">Solanum commersonii</name>
    <name type="common">Commerson's wild potato</name>
    <name type="synonym">Commerson's nightshade</name>
    <dbReference type="NCBI Taxonomy" id="4109"/>
    <lineage>
        <taxon>Eukaryota</taxon>
        <taxon>Viridiplantae</taxon>
        <taxon>Streptophyta</taxon>
        <taxon>Embryophyta</taxon>
        <taxon>Tracheophyta</taxon>
        <taxon>Spermatophyta</taxon>
        <taxon>Magnoliopsida</taxon>
        <taxon>eudicotyledons</taxon>
        <taxon>Gunneridae</taxon>
        <taxon>Pentapetalae</taxon>
        <taxon>asterids</taxon>
        <taxon>lamiids</taxon>
        <taxon>Solanales</taxon>
        <taxon>Solanaceae</taxon>
        <taxon>Solanoideae</taxon>
        <taxon>Solaneae</taxon>
        <taxon>Solanum</taxon>
    </lineage>
</organism>
<dbReference type="GO" id="GO:0008289">
    <property type="term" value="F:lipid binding"/>
    <property type="evidence" value="ECO:0007669"/>
    <property type="project" value="UniProtKB-KW"/>
</dbReference>
<dbReference type="InterPro" id="IPR033872">
    <property type="entry name" value="nsLTP2"/>
</dbReference>
<dbReference type="InterPro" id="IPR036312">
    <property type="entry name" value="Bifun_inhib/LTP/seed_sf"/>
</dbReference>
<name>A0A9J5ZQM3_SOLCO</name>
<evidence type="ECO:0008006" key="6">
    <source>
        <dbReference type="Google" id="ProtNLM"/>
    </source>
</evidence>
<sequence>MKKGIVSCVAIFLVLFLGELLVTEAQTCNVNELITPCIGTFLFSSPPTSACCRKLSVQQPCLCEYIKNPDYAQYLSPCLISRVLTTCTIPIPKCIEKCPPPPMI</sequence>
<dbReference type="GO" id="GO:0006869">
    <property type="term" value="P:lipid transport"/>
    <property type="evidence" value="ECO:0007669"/>
    <property type="project" value="InterPro"/>
</dbReference>
<keyword evidence="1" id="KW-0813">Transport</keyword>
<evidence type="ECO:0000313" key="4">
    <source>
        <dbReference type="EMBL" id="KAG5614403.1"/>
    </source>
</evidence>
<proteinExistence type="predicted"/>
<dbReference type="OrthoDB" id="665742at2759"/>
<gene>
    <name evidence="4" type="ORF">H5410_014227</name>
</gene>